<organism evidence="4 5">
    <name type="scientific">Faecalicoccus pleomorphus</name>
    <dbReference type="NCBI Taxonomy" id="1323"/>
    <lineage>
        <taxon>Bacteria</taxon>
        <taxon>Bacillati</taxon>
        <taxon>Bacillota</taxon>
        <taxon>Erysipelotrichia</taxon>
        <taxon>Erysipelotrichales</taxon>
        <taxon>Erysipelotrichaceae</taxon>
        <taxon>Faecalicoccus</taxon>
    </lineage>
</organism>
<evidence type="ECO:0000313" key="5">
    <source>
        <dbReference type="Proteomes" id="UP000255523"/>
    </source>
</evidence>
<dbReference type="RefSeq" id="WP_022790728.1">
    <property type="nucleotide sequence ID" value="NZ_UHFX01000003.1"/>
</dbReference>
<evidence type="ECO:0000313" key="4">
    <source>
        <dbReference type="EMBL" id="SUO04834.1"/>
    </source>
</evidence>
<accession>A0A380LLQ9</accession>
<dbReference type="Pfam" id="PF02784">
    <property type="entry name" value="Orn_Arg_deC_N"/>
    <property type="match status" value="1"/>
</dbReference>
<feature type="domain" description="Orn/DAP/Arg decarboxylase 2 N-terminal" evidence="3">
    <location>
        <begin position="27"/>
        <end position="253"/>
    </location>
</feature>
<dbReference type="Proteomes" id="UP000255523">
    <property type="component" value="Unassembled WGS sequence"/>
</dbReference>
<dbReference type="SUPFAM" id="SSF50621">
    <property type="entry name" value="Alanine racemase C-terminal domain-like"/>
    <property type="match status" value="1"/>
</dbReference>
<evidence type="ECO:0000256" key="2">
    <source>
        <dbReference type="ARBA" id="ARBA00022898"/>
    </source>
</evidence>
<comment type="cofactor">
    <cofactor evidence="1">
        <name>pyridoxal 5'-phosphate</name>
        <dbReference type="ChEBI" id="CHEBI:597326"/>
    </cofactor>
</comment>
<dbReference type="InterPro" id="IPR009006">
    <property type="entry name" value="Ala_racemase/Decarboxylase_C"/>
</dbReference>
<dbReference type="Gene3D" id="2.40.37.10">
    <property type="entry name" value="Lyase, Ornithine Decarboxylase, Chain A, domain 1"/>
    <property type="match status" value="1"/>
</dbReference>
<name>A0A380LLQ9_9FIRM</name>
<dbReference type="InterPro" id="IPR022644">
    <property type="entry name" value="De-COase2_N"/>
</dbReference>
<keyword evidence="2" id="KW-0663">Pyridoxal phosphate</keyword>
<protein>
    <submittedName>
        <fullName evidence="4">Diaminopimelate decarboxylase</fullName>
        <ecNumber evidence="4">4.1.1.20</ecNumber>
    </submittedName>
</protein>
<dbReference type="SUPFAM" id="SSF51419">
    <property type="entry name" value="PLP-binding barrel"/>
    <property type="match status" value="1"/>
</dbReference>
<proteinExistence type="predicted"/>
<dbReference type="PANTHER" id="PTHR43727:SF2">
    <property type="entry name" value="GROUP IV DECARBOXYLASE"/>
    <property type="match status" value="1"/>
</dbReference>
<dbReference type="GO" id="GO:0009089">
    <property type="term" value="P:lysine biosynthetic process via diaminopimelate"/>
    <property type="evidence" value="ECO:0007669"/>
    <property type="project" value="TreeGrafter"/>
</dbReference>
<evidence type="ECO:0000256" key="1">
    <source>
        <dbReference type="ARBA" id="ARBA00001933"/>
    </source>
</evidence>
<dbReference type="EC" id="4.1.1.20" evidence="4"/>
<dbReference type="OrthoDB" id="9802241at2"/>
<dbReference type="InterPro" id="IPR029066">
    <property type="entry name" value="PLP-binding_barrel"/>
</dbReference>
<evidence type="ECO:0000259" key="3">
    <source>
        <dbReference type="Pfam" id="PF02784"/>
    </source>
</evidence>
<gene>
    <name evidence="4" type="primary">lysA_2</name>
    <name evidence="4" type="ORF">NCTC11087_01762</name>
</gene>
<dbReference type="EMBL" id="UHFX01000003">
    <property type="protein sequence ID" value="SUO04834.1"/>
    <property type="molecule type" value="Genomic_DNA"/>
</dbReference>
<dbReference type="GeneID" id="77462704"/>
<sequence>MIQEERIRKLVSKYGTPFYGFDADVLSKRVNYLKASMPENVELCYAAKANSFILKLLENKVTHFEICSPGEFHICKKLQISNQQIVLSGVYKNKEDIEEIFSDKEELPIMTIESFEQYKLIQELADIYQRDVSVLLRLTSGNQFGLDKDVLKEILVRCRSSRLHVLGIQYFSGTQKHSQKRVLKELDLLEEFLTELKEMDFVPELLEYGPGFPVDYFSSMKFEENEHLQFFSEAIKRFGNLKIVLELGRSIVASCGFYVTQVVDTKTNRNQNYALVDGGIHHLVYYGQGMAMKQPPFRFLNQKDQPEENWNVCGALCTINDILMKQVRLPKPQIGDLFVFENTGAYCPTEGMSLFLTRDLPAVVIVNEKEELMVRDHTSVVLLNAPKLK</sequence>
<dbReference type="PANTHER" id="PTHR43727">
    <property type="entry name" value="DIAMINOPIMELATE DECARBOXYLASE"/>
    <property type="match status" value="1"/>
</dbReference>
<keyword evidence="5" id="KW-1185">Reference proteome</keyword>
<dbReference type="Gene3D" id="3.20.20.10">
    <property type="entry name" value="Alanine racemase"/>
    <property type="match status" value="1"/>
</dbReference>
<keyword evidence="4" id="KW-0456">Lyase</keyword>
<reference evidence="4 5" key="1">
    <citation type="submission" date="2018-06" db="EMBL/GenBank/DDBJ databases">
        <authorList>
            <consortium name="Pathogen Informatics"/>
            <person name="Doyle S."/>
        </authorList>
    </citation>
    <scope>NUCLEOTIDE SEQUENCE [LARGE SCALE GENOMIC DNA]</scope>
    <source>
        <strain evidence="4 5">NCTC11087</strain>
    </source>
</reference>
<dbReference type="AlphaFoldDB" id="A0A380LLQ9"/>
<dbReference type="GO" id="GO:0008836">
    <property type="term" value="F:diaminopimelate decarboxylase activity"/>
    <property type="evidence" value="ECO:0007669"/>
    <property type="project" value="UniProtKB-EC"/>
</dbReference>